<feature type="transmembrane region" description="Helical" evidence="6">
    <location>
        <begin position="107"/>
        <end position="135"/>
    </location>
</feature>
<evidence type="ECO:0000256" key="2">
    <source>
        <dbReference type="ARBA" id="ARBA00022692"/>
    </source>
</evidence>
<name>A0A511JQ79_9CELL</name>
<dbReference type="GO" id="GO:0140359">
    <property type="term" value="F:ABC-type transporter activity"/>
    <property type="evidence" value="ECO:0007669"/>
    <property type="project" value="InterPro"/>
</dbReference>
<evidence type="ECO:0000256" key="1">
    <source>
        <dbReference type="ARBA" id="ARBA00004141"/>
    </source>
</evidence>
<feature type="transmembrane region" description="Helical" evidence="6">
    <location>
        <begin position="231"/>
        <end position="253"/>
    </location>
</feature>
<dbReference type="InterPro" id="IPR013525">
    <property type="entry name" value="ABC2_TM"/>
</dbReference>
<feature type="transmembrane region" description="Helical" evidence="6">
    <location>
        <begin position="147"/>
        <end position="168"/>
    </location>
</feature>
<dbReference type="PANTHER" id="PTHR43229:SF2">
    <property type="entry name" value="NODULATION PROTEIN J"/>
    <property type="match status" value="1"/>
</dbReference>
<organism evidence="8 9">
    <name type="scientific">Cellulomonas terrae</name>
    <dbReference type="NCBI Taxonomy" id="311234"/>
    <lineage>
        <taxon>Bacteria</taxon>
        <taxon>Bacillati</taxon>
        <taxon>Actinomycetota</taxon>
        <taxon>Actinomycetes</taxon>
        <taxon>Micrococcales</taxon>
        <taxon>Cellulomonadaceae</taxon>
        <taxon>Cellulomonas</taxon>
    </lineage>
</organism>
<dbReference type="InterPro" id="IPR047817">
    <property type="entry name" value="ABC2_TM_bact-type"/>
</dbReference>
<evidence type="ECO:0000256" key="4">
    <source>
        <dbReference type="ARBA" id="ARBA00023136"/>
    </source>
</evidence>
<comment type="caution">
    <text evidence="8">The sequence shown here is derived from an EMBL/GenBank/DDBJ whole genome shotgun (WGS) entry which is preliminary data.</text>
</comment>
<gene>
    <name evidence="8" type="ORF">CTE05_37340</name>
</gene>
<evidence type="ECO:0000256" key="5">
    <source>
        <dbReference type="ARBA" id="ARBA00023251"/>
    </source>
</evidence>
<dbReference type="PANTHER" id="PTHR43229">
    <property type="entry name" value="NODULATION PROTEIN J"/>
    <property type="match status" value="1"/>
</dbReference>
<accession>A0A511JQ79</accession>
<comment type="subcellular location">
    <subcellularLocation>
        <location evidence="6">Cell membrane</location>
        <topology evidence="6">Multi-pass membrane protein</topology>
    </subcellularLocation>
    <subcellularLocation>
        <location evidence="1">Membrane</location>
        <topology evidence="1">Multi-pass membrane protein</topology>
    </subcellularLocation>
</comment>
<feature type="transmembrane region" description="Helical" evidence="6">
    <location>
        <begin position="175"/>
        <end position="193"/>
    </location>
</feature>
<evidence type="ECO:0000313" key="8">
    <source>
        <dbReference type="EMBL" id="GEM00188.1"/>
    </source>
</evidence>
<keyword evidence="2 6" id="KW-0812">Transmembrane</keyword>
<dbReference type="Proteomes" id="UP000321049">
    <property type="component" value="Unassembled WGS sequence"/>
</dbReference>
<feature type="transmembrane region" description="Helical" evidence="6">
    <location>
        <begin position="33"/>
        <end position="52"/>
    </location>
</feature>
<dbReference type="OrthoDB" id="670210at2"/>
<dbReference type="Pfam" id="PF01061">
    <property type="entry name" value="ABC2_membrane"/>
    <property type="match status" value="1"/>
</dbReference>
<reference evidence="8 9" key="1">
    <citation type="submission" date="2019-07" db="EMBL/GenBank/DDBJ databases">
        <title>Whole genome shotgun sequence of Cellulomonas terrae NBRC 100819.</title>
        <authorList>
            <person name="Hosoyama A."/>
            <person name="Uohara A."/>
            <person name="Ohji S."/>
            <person name="Ichikawa N."/>
        </authorList>
    </citation>
    <scope>NUCLEOTIDE SEQUENCE [LARGE SCALE GENOMIC DNA]</scope>
    <source>
        <strain evidence="8 9">NBRC 100819</strain>
    </source>
</reference>
<keyword evidence="6" id="KW-1003">Cell membrane</keyword>
<dbReference type="AlphaFoldDB" id="A0A511JQ79"/>
<evidence type="ECO:0000259" key="7">
    <source>
        <dbReference type="PROSITE" id="PS51012"/>
    </source>
</evidence>
<dbReference type="GO" id="GO:0046677">
    <property type="term" value="P:response to antibiotic"/>
    <property type="evidence" value="ECO:0007669"/>
    <property type="project" value="UniProtKB-KW"/>
</dbReference>
<dbReference type="PROSITE" id="PS51012">
    <property type="entry name" value="ABC_TM2"/>
    <property type="match status" value="1"/>
</dbReference>
<sequence>MTTITPALGWTAHDTGALIERCLRRSLRQLDTVLMAVILPVVLLLLFVYVFGGAIQTGGDYVNWVVPGIVLLTAGYGSATTAVDVASDMTGGIIDRFRSLPIRPTGVLTGHVVASMARNAVSTALVFGIAILIGFDAAASPVQWLGAIGLIALFVLALTWVAVAIGIVASGPEAASGFTFAILFLPYVSSAFVPPESMPAVLESIATYNPITPVTDTLRGLLLGTPIGDTWVAAVVWCLGIFVVARVVAARLFRRRR</sequence>
<proteinExistence type="inferred from homology"/>
<feature type="transmembrane region" description="Helical" evidence="6">
    <location>
        <begin position="64"/>
        <end position="86"/>
    </location>
</feature>
<keyword evidence="3 6" id="KW-1133">Transmembrane helix</keyword>
<protein>
    <recommendedName>
        <fullName evidence="6">Transport permease protein</fullName>
    </recommendedName>
</protein>
<keyword evidence="5" id="KW-0046">Antibiotic resistance</keyword>
<evidence type="ECO:0000313" key="9">
    <source>
        <dbReference type="Proteomes" id="UP000321049"/>
    </source>
</evidence>
<dbReference type="GO" id="GO:0043190">
    <property type="term" value="C:ATP-binding cassette (ABC) transporter complex"/>
    <property type="evidence" value="ECO:0007669"/>
    <property type="project" value="InterPro"/>
</dbReference>
<keyword evidence="4 6" id="KW-0472">Membrane</keyword>
<feature type="domain" description="ABC transmembrane type-2" evidence="7">
    <location>
        <begin position="31"/>
        <end position="256"/>
    </location>
</feature>
<comment type="similarity">
    <text evidence="6">Belongs to the ABC-2 integral membrane protein family.</text>
</comment>
<dbReference type="InterPro" id="IPR000412">
    <property type="entry name" value="ABC_2_transport"/>
</dbReference>
<evidence type="ECO:0000256" key="3">
    <source>
        <dbReference type="ARBA" id="ARBA00022989"/>
    </source>
</evidence>
<evidence type="ECO:0000256" key="6">
    <source>
        <dbReference type="RuleBase" id="RU361157"/>
    </source>
</evidence>
<dbReference type="EMBL" id="BJWH01000028">
    <property type="protein sequence ID" value="GEM00188.1"/>
    <property type="molecule type" value="Genomic_DNA"/>
</dbReference>
<dbReference type="InterPro" id="IPR051784">
    <property type="entry name" value="Nod_factor_ABC_transporter"/>
</dbReference>
<dbReference type="RefSeq" id="WP_146847780.1">
    <property type="nucleotide sequence ID" value="NZ_BJWH01000028.1"/>
</dbReference>
<keyword evidence="9" id="KW-1185">Reference proteome</keyword>
<keyword evidence="6" id="KW-0813">Transport</keyword>
<dbReference type="PIRSF" id="PIRSF006648">
    <property type="entry name" value="DrrB"/>
    <property type="match status" value="1"/>
</dbReference>